<reference evidence="1 2" key="1">
    <citation type="journal article" date="2020" name="Mol. Plant">
        <title>The Chromosome-Based Rubber Tree Genome Provides New Insights into Spurge Genome Evolution and Rubber Biosynthesis.</title>
        <authorList>
            <person name="Liu J."/>
            <person name="Shi C."/>
            <person name="Shi C.C."/>
            <person name="Li W."/>
            <person name="Zhang Q.J."/>
            <person name="Zhang Y."/>
            <person name="Li K."/>
            <person name="Lu H.F."/>
            <person name="Shi C."/>
            <person name="Zhu S.T."/>
            <person name="Xiao Z.Y."/>
            <person name="Nan H."/>
            <person name="Yue Y."/>
            <person name="Zhu X.G."/>
            <person name="Wu Y."/>
            <person name="Hong X.N."/>
            <person name="Fan G.Y."/>
            <person name="Tong Y."/>
            <person name="Zhang D."/>
            <person name="Mao C.L."/>
            <person name="Liu Y.L."/>
            <person name="Hao S.J."/>
            <person name="Liu W.Q."/>
            <person name="Lv M.Q."/>
            <person name="Zhang H.B."/>
            <person name="Liu Y."/>
            <person name="Hu-Tang G.R."/>
            <person name="Wang J.P."/>
            <person name="Wang J.H."/>
            <person name="Sun Y.H."/>
            <person name="Ni S.B."/>
            <person name="Chen W.B."/>
            <person name="Zhang X.C."/>
            <person name="Jiao Y.N."/>
            <person name="Eichler E.E."/>
            <person name="Li G.H."/>
            <person name="Liu X."/>
            <person name="Gao L.Z."/>
        </authorList>
    </citation>
    <scope>NUCLEOTIDE SEQUENCE [LARGE SCALE GENOMIC DNA]</scope>
    <source>
        <strain evidence="2">cv. GT1</strain>
        <tissue evidence="1">Leaf</tissue>
    </source>
</reference>
<gene>
    <name evidence="1" type="ORF">GH714_011332</name>
</gene>
<dbReference type="Proteomes" id="UP000467840">
    <property type="component" value="Chromosome 5"/>
</dbReference>
<organism evidence="1 2">
    <name type="scientific">Hevea brasiliensis</name>
    <name type="common">Para rubber tree</name>
    <name type="synonym">Siphonia brasiliensis</name>
    <dbReference type="NCBI Taxonomy" id="3981"/>
    <lineage>
        <taxon>Eukaryota</taxon>
        <taxon>Viridiplantae</taxon>
        <taxon>Streptophyta</taxon>
        <taxon>Embryophyta</taxon>
        <taxon>Tracheophyta</taxon>
        <taxon>Spermatophyta</taxon>
        <taxon>Magnoliopsida</taxon>
        <taxon>eudicotyledons</taxon>
        <taxon>Gunneridae</taxon>
        <taxon>Pentapetalae</taxon>
        <taxon>rosids</taxon>
        <taxon>fabids</taxon>
        <taxon>Malpighiales</taxon>
        <taxon>Euphorbiaceae</taxon>
        <taxon>Crotonoideae</taxon>
        <taxon>Micrandreae</taxon>
        <taxon>Hevea</taxon>
    </lineage>
</organism>
<dbReference type="AlphaFoldDB" id="A0A6A6NGI8"/>
<evidence type="ECO:0008006" key="3">
    <source>
        <dbReference type="Google" id="ProtNLM"/>
    </source>
</evidence>
<proteinExistence type="predicted"/>
<keyword evidence="2" id="KW-1185">Reference proteome</keyword>
<protein>
    <recommendedName>
        <fullName evidence="3">Reverse transcriptase zinc-binding domain-containing protein</fullName>
    </recommendedName>
</protein>
<sequence length="210" mass="23738">MKPPSVVGLEDAVFWGFTKNGLFSVKRHLTMEDSCPFCLIHRESLMHVLRDCVWLKNCLYSSWLLTFISLFAEDDVQKWLVSNLDNRKDAVEGLHWNFIFPTTCWYLRKWRNAALFDDSFVRPSNTKQLILAFVREFVSANRILGTLGNARVGRVTKLVGWSPPTEGWCVVNTGGSFNVNGRLAAAGGLIRSHTGSWMVVLMLTLVAALL</sequence>
<name>A0A6A6NGI8_HEVBR</name>
<comment type="caution">
    <text evidence="1">The sequence shown here is derived from an EMBL/GenBank/DDBJ whole genome shotgun (WGS) entry which is preliminary data.</text>
</comment>
<dbReference type="EMBL" id="JAAGAX010000001">
    <property type="protein sequence ID" value="KAF2324258.1"/>
    <property type="molecule type" value="Genomic_DNA"/>
</dbReference>
<evidence type="ECO:0000313" key="1">
    <source>
        <dbReference type="EMBL" id="KAF2324258.1"/>
    </source>
</evidence>
<evidence type="ECO:0000313" key="2">
    <source>
        <dbReference type="Proteomes" id="UP000467840"/>
    </source>
</evidence>
<accession>A0A6A6NGI8</accession>